<gene>
    <name evidence="3" type="ORF">NA56DRAFT_72566</name>
</gene>
<evidence type="ECO:0000256" key="1">
    <source>
        <dbReference type="SAM" id="MobiDB-lite"/>
    </source>
</evidence>
<evidence type="ECO:0000256" key="2">
    <source>
        <dbReference type="SAM" id="Phobius"/>
    </source>
</evidence>
<sequence length="117" mass="12990">MSSSEHKRPIDPTYGTVEHNGNIEDNDNIEHQAPITNSQPRRKYKGFPRSICFFFITSTLCITALVSLSLKFLGNGANILSPPFTTPPQDWSGFKNQSWAVGIDFSAGQKSTVLRSE</sequence>
<proteinExistence type="predicted"/>
<reference evidence="3 4" key="1">
    <citation type="submission" date="2016-05" db="EMBL/GenBank/DDBJ databases">
        <title>A degradative enzymes factory behind the ericoid mycorrhizal symbiosis.</title>
        <authorList>
            <consortium name="DOE Joint Genome Institute"/>
            <person name="Martino E."/>
            <person name="Morin E."/>
            <person name="Grelet G."/>
            <person name="Kuo A."/>
            <person name="Kohler A."/>
            <person name="Daghino S."/>
            <person name="Barry K."/>
            <person name="Choi C."/>
            <person name="Cichocki N."/>
            <person name="Clum A."/>
            <person name="Copeland A."/>
            <person name="Hainaut M."/>
            <person name="Haridas S."/>
            <person name="Labutti K."/>
            <person name="Lindquist E."/>
            <person name="Lipzen A."/>
            <person name="Khouja H.-R."/>
            <person name="Murat C."/>
            <person name="Ohm R."/>
            <person name="Olson A."/>
            <person name="Spatafora J."/>
            <person name="Veneault-Fourrey C."/>
            <person name="Henrissat B."/>
            <person name="Grigoriev I."/>
            <person name="Martin F."/>
            <person name="Perotto S."/>
        </authorList>
    </citation>
    <scope>NUCLEOTIDE SEQUENCE [LARGE SCALE GENOMIC DNA]</scope>
    <source>
        <strain evidence="3 4">UAMH 7357</strain>
    </source>
</reference>
<keyword evidence="4" id="KW-1185">Reference proteome</keyword>
<name>A0A2J6QB71_9HELO</name>
<dbReference type="EMBL" id="KZ613475">
    <property type="protein sequence ID" value="PMD23495.1"/>
    <property type="molecule type" value="Genomic_DNA"/>
</dbReference>
<accession>A0A2J6QB71</accession>
<keyword evidence="2" id="KW-0812">Transmembrane</keyword>
<organism evidence="3 4">
    <name type="scientific">Hyaloscypha hepaticicola</name>
    <dbReference type="NCBI Taxonomy" id="2082293"/>
    <lineage>
        <taxon>Eukaryota</taxon>
        <taxon>Fungi</taxon>
        <taxon>Dikarya</taxon>
        <taxon>Ascomycota</taxon>
        <taxon>Pezizomycotina</taxon>
        <taxon>Leotiomycetes</taxon>
        <taxon>Helotiales</taxon>
        <taxon>Hyaloscyphaceae</taxon>
        <taxon>Hyaloscypha</taxon>
    </lineage>
</organism>
<evidence type="ECO:0000313" key="4">
    <source>
        <dbReference type="Proteomes" id="UP000235672"/>
    </source>
</evidence>
<keyword evidence="2" id="KW-1133">Transmembrane helix</keyword>
<feature type="region of interest" description="Disordered" evidence="1">
    <location>
        <begin position="1"/>
        <end position="43"/>
    </location>
</feature>
<dbReference type="Proteomes" id="UP000235672">
    <property type="component" value="Unassembled WGS sequence"/>
</dbReference>
<feature type="transmembrane region" description="Helical" evidence="2">
    <location>
        <begin position="51"/>
        <end position="73"/>
    </location>
</feature>
<evidence type="ECO:0000313" key="3">
    <source>
        <dbReference type="EMBL" id="PMD23495.1"/>
    </source>
</evidence>
<dbReference type="AlphaFoldDB" id="A0A2J6QB71"/>
<protein>
    <submittedName>
        <fullName evidence="3">Uncharacterized protein</fullName>
    </submittedName>
</protein>
<keyword evidence="2" id="KW-0472">Membrane</keyword>
<feature type="compositionally biased region" description="Basic and acidic residues" evidence="1">
    <location>
        <begin position="1"/>
        <end position="10"/>
    </location>
</feature>